<organism evidence="3 4">
    <name type="scientific">Tilletia walkeri</name>
    <dbReference type="NCBI Taxonomy" id="117179"/>
    <lineage>
        <taxon>Eukaryota</taxon>
        <taxon>Fungi</taxon>
        <taxon>Dikarya</taxon>
        <taxon>Basidiomycota</taxon>
        <taxon>Ustilaginomycotina</taxon>
        <taxon>Exobasidiomycetes</taxon>
        <taxon>Tilletiales</taxon>
        <taxon>Tilletiaceae</taxon>
        <taxon>Tilletia</taxon>
    </lineage>
</organism>
<evidence type="ECO:0000259" key="2">
    <source>
        <dbReference type="Pfam" id="PF12776"/>
    </source>
</evidence>
<dbReference type="AlphaFoldDB" id="A0A8X7N1W5"/>
<reference evidence="3" key="2">
    <citation type="journal article" date="2019" name="IMA Fungus">
        <title>Genome sequencing and comparison of five Tilletia species to identify candidate genes for the detection of regulated species infecting wheat.</title>
        <authorList>
            <person name="Nguyen H.D.T."/>
            <person name="Sultana T."/>
            <person name="Kesanakurti P."/>
            <person name="Hambleton S."/>
        </authorList>
    </citation>
    <scope>NUCLEOTIDE SEQUENCE</scope>
    <source>
        <strain evidence="3">DAOMC 236422</strain>
    </source>
</reference>
<protein>
    <recommendedName>
        <fullName evidence="2">Myb/SANT-like domain-containing protein</fullName>
    </recommendedName>
</protein>
<feature type="domain" description="Myb/SANT-like" evidence="2">
    <location>
        <begin position="21"/>
        <end position="69"/>
    </location>
</feature>
<gene>
    <name evidence="3" type="ORF">A4X09_0g7448</name>
</gene>
<dbReference type="InterPro" id="IPR024752">
    <property type="entry name" value="Myb/SANT-like_dom"/>
</dbReference>
<evidence type="ECO:0000313" key="4">
    <source>
        <dbReference type="Proteomes" id="UP000078113"/>
    </source>
</evidence>
<keyword evidence="4" id="KW-1185">Reference proteome</keyword>
<proteinExistence type="predicted"/>
<dbReference type="PANTHER" id="PTHR46929">
    <property type="entry name" value="EXPRESSED PROTEIN"/>
    <property type="match status" value="1"/>
</dbReference>
<feature type="non-terminal residue" evidence="3">
    <location>
        <position position="1"/>
    </location>
</feature>
<name>A0A8X7N1W5_9BASI</name>
<feature type="region of interest" description="Disordered" evidence="1">
    <location>
        <begin position="106"/>
        <end position="161"/>
    </location>
</feature>
<comment type="caution">
    <text evidence="3">The sequence shown here is derived from an EMBL/GenBank/DDBJ whole genome shotgun (WGS) entry which is preliminary data.</text>
</comment>
<evidence type="ECO:0000313" key="3">
    <source>
        <dbReference type="EMBL" id="KAE8262510.1"/>
    </source>
</evidence>
<dbReference type="PANTHER" id="PTHR46929:SF3">
    <property type="entry name" value="MYB_SANT-LIKE DOMAIN-CONTAINING PROTEIN"/>
    <property type="match status" value="1"/>
</dbReference>
<dbReference type="EMBL" id="LWDG02000778">
    <property type="protein sequence ID" value="KAE8262510.1"/>
    <property type="molecule type" value="Genomic_DNA"/>
</dbReference>
<sequence length="257" mass="28346">AKTYREAAVALEGMGPASSRAKDYKAVENHWKIMKSNWREVRDIVAQSGFGWNDEEDCVDAESSVWDAYVEKNQKAKKWRKRSLWYYPRVNELCSEAAASGEYALDPALGDSRMGDDEEEEDDDVGEDDDEKDKDSKGKKRSASTTNPTPRPAKRRNGSDQFDRMIDVLENIAGTDADAGPSSSSSRDDDPVAQATQILLEKDSGDLEADDVARLIGYFAGNVGAAHAYVALAASKQPHAERVRSSYLQQVMAGIEI</sequence>
<dbReference type="Pfam" id="PF12776">
    <property type="entry name" value="Myb_DNA-bind_3"/>
    <property type="match status" value="1"/>
</dbReference>
<dbReference type="Proteomes" id="UP000078113">
    <property type="component" value="Unassembled WGS sequence"/>
</dbReference>
<evidence type="ECO:0000256" key="1">
    <source>
        <dbReference type="SAM" id="MobiDB-lite"/>
    </source>
</evidence>
<reference evidence="3" key="1">
    <citation type="submission" date="2016-04" db="EMBL/GenBank/DDBJ databases">
        <authorList>
            <person name="Nguyen H.D."/>
            <person name="Samba Siva P."/>
            <person name="Cullis J."/>
            <person name="Levesque C.A."/>
            <person name="Hambleton S."/>
        </authorList>
    </citation>
    <scope>NUCLEOTIDE SEQUENCE</scope>
    <source>
        <strain evidence="3">DAOMC 236422</strain>
    </source>
</reference>
<accession>A0A8X7N1W5</accession>
<feature type="compositionally biased region" description="Acidic residues" evidence="1">
    <location>
        <begin position="116"/>
        <end position="132"/>
    </location>
</feature>